<protein>
    <submittedName>
        <fullName evidence="5">Gas vesicle protein</fullName>
    </submittedName>
</protein>
<evidence type="ECO:0000256" key="2">
    <source>
        <dbReference type="ARBA" id="ARBA00035108"/>
    </source>
</evidence>
<comment type="subcellular location">
    <subcellularLocation>
        <location evidence="2">Gas vesicle</location>
    </subcellularLocation>
</comment>
<evidence type="ECO:0000256" key="3">
    <source>
        <dbReference type="ARBA" id="ARBA00035643"/>
    </source>
</evidence>
<dbReference type="EMBL" id="CP023702">
    <property type="protein sequence ID" value="QEU76205.1"/>
    <property type="molecule type" value="Genomic_DNA"/>
</dbReference>
<dbReference type="InterPro" id="IPR009430">
    <property type="entry name" value="GvpL/GvpF"/>
</dbReference>
<comment type="similarity">
    <text evidence="3">Belongs to the gas vesicle GvpF/GvpL family.</text>
</comment>
<dbReference type="RefSeq" id="WP_150491522.1">
    <property type="nucleotide sequence ID" value="NZ_BMUV01000012.1"/>
</dbReference>
<feature type="compositionally biased region" description="Low complexity" evidence="4">
    <location>
        <begin position="14"/>
        <end position="29"/>
    </location>
</feature>
<accession>A0A5J6FML0</accession>
<dbReference type="KEGG" id="snk:CP967_33295"/>
<organism evidence="5 6">
    <name type="scientific">Streptomyces nitrosporeus</name>
    <dbReference type="NCBI Taxonomy" id="28894"/>
    <lineage>
        <taxon>Bacteria</taxon>
        <taxon>Bacillati</taxon>
        <taxon>Actinomycetota</taxon>
        <taxon>Actinomycetes</taxon>
        <taxon>Kitasatosporales</taxon>
        <taxon>Streptomycetaceae</taxon>
        <taxon>Streptomyces</taxon>
    </lineage>
</organism>
<reference evidence="5 6" key="1">
    <citation type="submission" date="2017-09" db="EMBL/GenBank/DDBJ databases">
        <authorList>
            <person name="Lee N."/>
            <person name="Cho B.-K."/>
        </authorList>
    </citation>
    <scope>NUCLEOTIDE SEQUENCE [LARGE SCALE GENOMIC DNA]</scope>
    <source>
        <strain evidence="5 6">ATCC 12769</strain>
    </source>
</reference>
<evidence type="ECO:0000256" key="1">
    <source>
        <dbReference type="ARBA" id="ARBA00022987"/>
    </source>
</evidence>
<evidence type="ECO:0000313" key="5">
    <source>
        <dbReference type="EMBL" id="QEU76205.1"/>
    </source>
</evidence>
<dbReference type="Pfam" id="PF06386">
    <property type="entry name" value="GvpL_GvpF"/>
    <property type="match status" value="1"/>
</dbReference>
<keyword evidence="1" id="KW-0304">Gas vesicle</keyword>
<evidence type="ECO:0000313" key="6">
    <source>
        <dbReference type="Proteomes" id="UP000326178"/>
    </source>
</evidence>
<feature type="region of interest" description="Disordered" evidence="4">
    <location>
        <begin position="1"/>
        <end position="29"/>
    </location>
</feature>
<name>A0A5J6FML0_9ACTN</name>
<proteinExistence type="inferred from homology"/>
<keyword evidence="6" id="KW-1185">Reference proteome</keyword>
<feature type="compositionally biased region" description="Low complexity" evidence="4">
    <location>
        <begin position="177"/>
        <end position="203"/>
    </location>
</feature>
<gene>
    <name evidence="5" type="ORF">CP967_33295</name>
</gene>
<sequence>MTRWSTDPSDGDRAATGTGREPEGEPGTAAGSDAVYVFAVCLPAPGTAVTAGLTGLPGGQDVRTLRAGELTAVVQTVCAADFAEEAWQARLSDRDELERYARAHHRTVSAVAAGCPTVPLPLATLYHDDERARSALGEQAARFRTVLERTADHAEWGVKVYSEAPAAETASGDDASRSALPAPAADRAAGGPAGRSGRPAPGAGLAYLERKRGMQARREQRQSEALRVAETVDAGFLEVAAAGRRLRTHAPESARDRRVQILNATYLVPRHRAGELAALAGTLGRRTGARIELSGPWVPYSFVGEV</sequence>
<dbReference type="OrthoDB" id="146444at2"/>
<dbReference type="GO" id="GO:0031412">
    <property type="term" value="P:gas vesicle organization"/>
    <property type="evidence" value="ECO:0007669"/>
    <property type="project" value="InterPro"/>
</dbReference>
<evidence type="ECO:0000256" key="4">
    <source>
        <dbReference type="SAM" id="MobiDB-lite"/>
    </source>
</evidence>
<feature type="region of interest" description="Disordered" evidence="4">
    <location>
        <begin position="166"/>
        <end position="203"/>
    </location>
</feature>
<dbReference type="AlphaFoldDB" id="A0A5J6FML0"/>
<dbReference type="Proteomes" id="UP000326178">
    <property type="component" value="Chromosome"/>
</dbReference>
<dbReference type="PANTHER" id="PTHR36852:SF1">
    <property type="entry name" value="PROTEIN GVPL 2"/>
    <property type="match status" value="1"/>
</dbReference>
<dbReference type="PANTHER" id="PTHR36852">
    <property type="entry name" value="PROTEIN GVPL 2"/>
    <property type="match status" value="1"/>
</dbReference>
<dbReference type="GO" id="GO:0031411">
    <property type="term" value="C:gas vesicle"/>
    <property type="evidence" value="ECO:0007669"/>
    <property type="project" value="UniProtKB-SubCell"/>
</dbReference>